<dbReference type="Pfam" id="PF00596">
    <property type="entry name" value="Aldolase_II"/>
    <property type="match status" value="1"/>
</dbReference>
<organism evidence="3 4">
    <name type="scientific">Phytophthora rubi</name>
    <dbReference type="NCBI Taxonomy" id="129364"/>
    <lineage>
        <taxon>Eukaryota</taxon>
        <taxon>Sar</taxon>
        <taxon>Stramenopiles</taxon>
        <taxon>Oomycota</taxon>
        <taxon>Peronosporomycetes</taxon>
        <taxon>Peronosporales</taxon>
        <taxon>Peronosporaceae</taxon>
        <taxon>Phytophthora</taxon>
    </lineage>
</organism>
<dbReference type="SUPFAM" id="SSF53639">
    <property type="entry name" value="AraD/HMP-PK domain-like"/>
    <property type="match status" value="1"/>
</dbReference>
<dbReference type="PANTHER" id="PTHR20371:SF1">
    <property type="entry name" value="ENOLASE-PHOSPHATASE E1"/>
    <property type="match status" value="1"/>
</dbReference>
<dbReference type="Gene3D" id="3.40.225.10">
    <property type="entry name" value="Class II aldolase/adducin N-terminal domain"/>
    <property type="match status" value="1"/>
</dbReference>
<dbReference type="EMBL" id="QXFV01001368">
    <property type="protein sequence ID" value="KAE9007626.1"/>
    <property type="molecule type" value="Genomic_DNA"/>
</dbReference>
<protein>
    <recommendedName>
        <fullName evidence="2">Class II aldolase/adducin N-terminal domain-containing protein</fullName>
    </recommendedName>
</protein>
<feature type="domain" description="Class II aldolase/adducin N-terminal" evidence="2">
    <location>
        <begin position="46"/>
        <end position="105"/>
    </location>
</feature>
<dbReference type="Gene3D" id="1.10.720.60">
    <property type="match status" value="1"/>
</dbReference>
<evidence type="ECO:0000256" key="1">
    <source>
        <dbReference type="SAM" id="MobiDB-lite"/>
    </source>
</evidence>
<dbReference type="GO" id="GO:0043874">
    <property type="term" value="F:acireductone synthase activity"/>
    <property type="evidence" value="ECO:0007669"/>
    <property type="project" value="TreeGrafter"/>
</dbReference>
<dbReference type="InterPro" id="IPR036409">
    <property type="entry name" value="Aldolase_II/adducin_N_sf"/>
</dbReference>
<feature type="region of interest" description="Disordered" evidence="1">
    <location>
        <begin position="1"/>
        <end position="38"/>
    </location>
</feature>
<gene>
    <name evidence="3" type="ORF">PR001_g16920</name>
</gene>
<sequence length="240" mass="25847">MQLDGVPKEVSCSAGIQGSDHRFTPAHGRPRRASAGKSGFRISHQEMIKGITGHGYADMLTAPVIDNAPKESALAKPIARTMKAYPTTSVVLVRCHGLFVCGGGLRGKVAASSNIRGSLKRVCSEKTDNGELSMAEKHKVVMCAIDGTATPITFVHDIMFLFVTNNVERFLQQTGDHPDTKADVAALVAKHKQFGVNPPALNAEQGKEKFVTALTTYVKWNVKADSKICPLKQLQGYETG</sequence>
<evidence type="ECO:0000313" key="3">
    <source>
        <dbReference type="EMBL" id="KAE9007626.1"/>
    </source>
</evidence>
<dbReference type="AlphaFoldDB" id="A0A6A3KJT1"/>
<reference evidence="3 4" key="1">
    <citation type="submission" date="2018-09" db="EMBL/GenBank/DDBJ databases">
        <title>Genomic investigation of the strawberry pathogen Phytophthora fragariae indicates pathogenicity is determined by transcriptional variation in three key races.</title>
        <authorList>
            <person name="Adams T.M."/>
            <person name="Armitage A.D."/>
            <person name="Sobczyk M.K."/>
            <person name="Bates H.J."/>
            <person name="Dunwell J.M."/>
            <person name="Nellist C.F."/>
            <person name="Harrison R.J."/>
        </authorList>
    </citation>
    <scope>NUCLEOTIDE SEQUENCE [LARGE SCALE GENOMIC DNA]</scope>
    <source>
        <strain evidence="3 4">SCRP249</strain>
    </source>
</reference>
<dbReference type="PANTHER" id="PTHR20371">
    <property type="entry name" value="ENOLASE-PHOSPHATASE E1"/>
    <property type="match status" value="1"/>
</dbReference>
<comment type="caution">
    <text evidence="3">The sequence shown here is derived from an EMBL/GenBank/DDBJ whole genome shotgun (WGS) entry which is preliminary data.</text>
</comment>
<dbReference type="InterPro" id="IPR001303">
    <property type="entry name" value="Aldolase_II/adducin_N"/>
</dbReference>
<name>A0A6A3KJT1_9STRA</name>
<evidence type="ECO:0000313" key="4">
    <source>
        <dbReference type="Proteomes" id="UP000429607"/>
    </source>
</evidence>
<accession>A0A6A3KJT1</accession>
<dbReference type="GO" id="GO:0019509">
    <property type="term" value="P:L-methionine salvage from methylthioadenosine"/>
    <property type="evidence" value="ECO:0007669"/>
    <property type="project" value="TreeGrafter"/>
</dbReference>
<proteinExistence type="predicted"/>
<evidence type="ECO:0000259" key="2">
    <source>
        <dbReference type="Pfam" id="PF00596"/>
    </source>
</evidence>
<dbReference type="Proteomes" id="UP000429607">
    <property type="component" value="Unassembled WGS sequence"/>
</dbReference>